<evidence type="ECO:0000256" key="1">
    <source>
        <dbReference type="SAM" id="MobiDB-lite"/>
    </source>
</evidence>
<dbReference type="PANTHER" id="PTHR11362:SF140">
    <property type="entry name" value="PEBP-LIKE PROTEIN"/>
    <property type="match status" value="1"/>
</dbReference>
<proteinExistence type="predicted"/>
<dbReference type="SUPFAM" id="SSF49777">
    <property type="entry name" value="PEBP-like"/>
    <property type="match status" value="1"/>
</dbReference>
<feature type="signal peptide" evidence="2">
    <location>
        <begin position="1"/>
        <end position="17"/>
    </location>
</feature>
<evidence type="ECO:0000256" key="2">
    <source>
        <dbReference type="SAM" id="SignalP"/>
    </source>
</evidence>
<name>A0ABR3IVA9_9AGAR</name>
<comment type="caution">
    <text evidence="3">The sequence shown here is derived from an EMBL/GenBank/DDBJ whole genome shotgun (WGS) entry which is preliminary data.</text>
</comment>
<reference evidence="4" key="1">
    <citation type="submission" date="2024-06" db="EMBL/GenBank/DDBJ databases">
        <title>Multi-omics analyses provide insights into the biosynthesis of the anticancer antibiotic pleurotin in Hohenbuehelia grisea.</title>
        <authorList>
            <person name="Weaver J.A."/>
            <person name="Alberti F."/>
        </authorList>
    </citation>
    <scope>NUCLEOTIDE SEQUENCE [LARGE SCALE GENOMIC DNA]</scope>
    <source>
        <strain evidence="4">T-177</strain>
    </source>
</reference>
<keyword evidence="2" id="KW-0732">Signal</keyword>
<dbReference type="CDD" id="cd00866">
    <property type="entry name" value="PEBP_euk"/>
    <property type="match status" value="1"/>
</dbReference>
<keyword evidence="4" id="KW-1185">Reference proteome</keyword>
<evidence type="ECO:0008006" key="5">
    <source>
        <dbReference type="Google" id="ProtNLM"/>
    </source>
</evidence>
<gene>
    <name evidence="3" type="ORF">HGRIS_013331</name>
</gene>
<dbReference type="EMBL" id="JASNQZ010000015">
    <property type="protein sequence ID" value="KAL0947213.1"/>
    <property type="molecule type" value="Genomic_DNA"/>
</dbReference>
<accession>A0ABR3IVA9</accession>
<dbReference type="PANTHER" id="PTHR11362">
    <property type="entry name" value="PHOSPHATIDYLETHANOLAMINE-BINDING PROTEIN"/>
    <property type="match status" value="1"/>
</dbReference>
<evidence type="ECO:0000313" key="3">
    <source>
        <dbReference type="EMBL" id="KAL0947213.1"/>
    </source>
</evidence>
<feature type="chain" id="PRO_5046460292" description="PEBP-like protein" evidence="2">
    <location>
        <begin position="18"/>
        <end position="274"/>
    </location>
</feature>
<dbReference type="Gene3D" id="3.90.280.10">
    <property type="entry name" value="PEBP-like"/>
    <property type="match status" value="1"/>
</dbReference>
<dbReference type="InterPro" id="IPR035810">
    <property type="entry name" value="PEBP_euk"/>
</dbReference>
<protein>
    <recommendedName>
        <fullName evidence="5">PEBP-like protein</fullName>
    </recommendedName>
</protein>
<evidence type="ECO:0000313" key="4">
    <source>
        <dbReference type="Proteomes" id="UP001556367"/>
    </source>
</evidence>
<feature type="region of interest" description="Disordered" evidence="1">
    <location>
        <begin position="220"/>
        <end position="253"/>
    </location>
</feature>
<dbReference type="InterPro" id="IPR036610">
    <property type="entry name" value="PEBP-like_sf"/>
</dbReference>
<sequence length="274" mass="27428">MFSAYLAPLLLAAVAVAQNTALEVEAIQAHFTAAGIVPSLLSTFNPSAVATLNFPGVGDIKPGQSLTRAQVGPTPSVAITPANSTVTLTGNFTLAMVDAGPVGSDESQGVTRHWLVNGATVADNKVANASAVAITQYAGPAPPAGSGPHRYVVILYEQPASFSPPEEFSQPNIGVSVFDVNAYAQNSGLGNIVAATYITVEEGQTTASLSATSAVVTSTLPVPSSTGSQSHSGSHSATSGGAAPSQTSQGNSATTLETSWGLVALLAGSFAAML</sequence>
<organism evidence="3 4">
    <name type="scientific">Hohenbuehelia grisea</name>
    <dbReference type="NCBI Taxonomy" id="104357"/>
    <lineage>
        <taxon>Eukaryota</taxon>
        <taxon>Fungi</taxon>
        <taxon>Dikarya</taxon>
        <taxon>Basidiomycota</taxon>
        <taxon>Agaricomycotina</taxon>
        <taxon>Agaricomycetes</taxon>
        <taxon>Agaricomycetidae</taxon>
        <taxon>Agaricales</taxon>
        <taxon>Pleurotineae</taxon>
        <taxon>Pleurotaceae</taxon>
        <taxon>Hohenbuehelia</taxon>
    </lineage>
</organism>
<dbReference type="InterPro" id="IPR008914">
    <property type="entry name" value="PEBP"/>
</dbReference>
<dbReference type="Proteomes" id="UP001556367">
    <property type="component" value="Unassembled WGS sequence"/>
</dbReference>
<dbReference type="Pfam" id="PF01161">
    <property type="entry name" value="PBP"/>
    <property type="match status" value="1"/>
</dbReference>
<feature type="compositionally biased region" description="Low complexity" evidence="1">
    <location>
        <begin position="220"/>
        <end position="245"/>
    </location>
</feature>